<dbReference type="GO" id="GO:0005634">
    <property type="term" value="C:nucleus"/>
    <property type="evidence" value="ECO:0007669"/>
    <property type="project" value="TreeGrafter"/>
</dbReference>
<dbReference type="GO" id="GO:0036139">
    <property type="term" value="F:peptidyl-histidine dioxygenase activity"/>
    <property type="evidence" value="ECO:0007669"/>
    <property type="project" value="TreeGrafter"/>
</dbReference>
<dbReference type="EMBL" id="GDHC01018833">
    <property type="protein sequence ID" value="JAP99795.1"/>
    <property type="molecule type" value="Transcribed_RNA"/>
</dbReference>
<dbReference type="PROSITE" id="PS51184">
    <property type="entry name" value="JMJC"/>
    <property type="match status" value="1"/>
</dbReference>
<dbReference type="PANTHER" id="PTHR12461">
    <property type="entry name" value="HYPOXIA-INDUCIBLE FACTOR 1 ALPHA INHIBITOR-RELATED"/>
    <property type="match status" value="1"/>
</dbReference>
<reference evidence="2" key="2">
    <citation type="submission" date="2014-07" db="EMBL/GenBank/DDBJ databases">
        <authorList>
            <person name="Hull J."/>
        </authorList>
    </citation>
    <scope>NUCLEOTIDE SEQUENCE</scope>
</reference>
<dbReference type="GO" id="GO:0045746">
    <property type="term" value="P:negative regulation of Notch signaling pathway"/>
    <property type="evidence" value="ECO:0007669"/>
    <property type="project" value="TreeGrafter"/>
</dbReference>
<dbReference type="GO" id="GO:0036140">
    <property type="term" value="F:[protein]-asparagine 3-dioxygenase activity"/>
    <property type="evidence" value="ECO:0007669"/>
    <property type="project" value="TreeGrafter"/>
</dbReference>
<feature type="domain" description="JmjC" evidence="1">
    <location>
        <begin position="140"/>
        <end position="303"/>
    </location>
</feature>
<evidence type="ECO:0000313" key="3">
    <source>
        <dbReference type="EMBL" id="JAP98608.1"/>
    </source>
</evidence>
<dbReference type="InterPro" id="IPR027452">
    <property type="entry name" value="FIH-1_dom_II"/>
</dbReference>
<evidence type="ECO:0000259" key="1">
    <source>
        <dbReference type="PROSITE" id="PS51184"/>
    </source>
</evidence>
<dbReference type="Gene3D" id="1.10.287.1010">
    <property type="entry name" value="Clavaminate synthase-like"/>
    <property type="match status" value="1"/>
</dbReference>
<dbReference type="EMBL" id="GDHC01020020">
    <property type="protein sequence ID" value="JAP98608.1"/>
    <property type="molecule type" value="Transcribed_RNA"/>
</dbReference>
<dbReference type="InterPro" id="IPR003347">
    <property type="entry name" value="JmjC_dom"/>
</dbReference>
<dbReference type="EMBL" id="GBHO01035665">
    <property type="protein sequence ID" value="JAG07939.1"/>
    <property type="molecule type" value="Transcribed_RNA"/>
</dbReference>
<dbReference type="InterPro" id="IPR041667">
    <property type="entry name" value="Cupin_8"/>
</dbReference>
<organism evidence="2">
    <name type="scientific">Lygus hesperus</name>
    <name type="common">Western plant bug</name>
    <dbReference type="NCBI Taxonomy" id="30085"/>
    <lineage>
        <taxon>Eukaryota</taxon>
        <taxon>Metazoa</taxon>
        <taxon>Ecdysozoa</taxon>
        <taxon>Arthropoda</taxon>
        <taxon>Hexapoda</taxon>
        <taxon>Insecta</taxon>
        <taxon>Pterygota</taxon>
        <taxon>Neoptera</taxon>
        <taxon>Paraneoptera</taxon>
        <taxon>Hemiptera</taxon>
        <taxon>Heteroptera</taxon>
        <taxon>Panheteroptera</taxon>
        <taxon>Cimicomorpha</taxon>
        <taxon>Miridae</taxon>
        <taxon>Mirini</taxon>
        <taxon>Lygus</taxon>
    </lineage>
</organism>
<evidence type="ECO:0000313" key="4">
    <source>
        <dbReference type="EMBL" id="JAP99795.1"/>
    </source>
</evidence>
<gene>
    <name evidence="2" type="primary">HIF1AN</name>
    <name evidence="4" type="synonym">HIF1AN_1</name>
    <name evidence="3" type="synonym">HIF1AN_2</name>
    <name evidence="2" type="ORF">CM83_63094</name>
    <name evidence="4" type="ORF">g.66958</name>
    <name evidence="3" type="ORF">g.66959</name>
</gene>
<evidence type="ECO:0000313" key="2">
    <source>
        <dbReference type="EMBL" id="JAG07939.1"/>
    </source>
</evidence>
<proteinExistence type="predicted"/>
<dbReference type="AlphaFoldDB" id="A0A0A9WJF7"/>
<dbReference type="FunFam" id="2.60.120.10:FF:000042">
    <property type="entry name" value="Hypoxia-inducible factor 1-alpha inhibitor"/>
    <property type="match status" value="1"/>
</dbReference>
<dbReference type="GO" id="GO:0071532">
    <property type="term" value="F:ankyrin repeat binding"/>
    <property type="evidence" value="ECO:0007669"/>
    <property type="project" value="TreeGrafter"/>
</dbReference>
<protein>
    <submittedName>
        <fullName evidence="2">Hypoxia-inducible factor 1-alpha inhibitor</fullName>
    </submittedName>
</protein>
<accession>A0A0A9WJF7</accession>
<reference evidence="3" key="3">
    <citation type="journal article" date="2016" name="Gigascience">
        <title>De novo construction of an expanded transcriptome assembly for the western tarnished plant bug, Lygus hesperus.</title>
        <authorList>
            <person name="Tassone E.E."/>
            <person name="Geib S.M."/>
            <person name="Hall B."/>
            <person name="Fabrick J.A."/>
            <person name="Brent C.S."/>
            <person name="Hull J.J."/>
        </authorList>
    </citation>
    <scope>NUCLEOTIDE SEQUENCE</scope>
</reference>
<dbReference type="InterPro" id="IPR014710">
    <property type="entry name" value="RmlC-like_jellyroll"/>
</dbReference>
<dbReference type="PANTHER" id="PTHR12461:SF105">
    <property type="entry name" value="HYPOXIA-INDUCIBLE FACTOR 1-ALPHA INHIBITOR"/>
    <property type="match status" value="1"/>
</dbReference>
<dbReference type="SMART" id="SM00558">
    <property type="entry name" value="JmjC"/>
    <property type="match status" value="1"/>
</dbReference>
<dbReference type="GO" id="GO:0005737">
    <property type="term" value="C:cytoplasm"/>
    <property type="evidence" value="ECO:0007669"/>
    <property type="project" value="TreeGrafter"/>
</dbReference>
<dbReference type="Gene3D" id="2.60.120.10">
    <property type="entry name" value="Jelly Rolls"/>
    <property type="match status" value="1"/>
</dbReference>
<sequence length="341" mass="39361">MIPSEMDEFDAERRTWDESQIRKYDIKMKSVPKYRYDDPRVKELMAASKPVIITDSGMVEPAFKWDLNYLSKHMANANCTVIVSKDHNFKYYDDKCVLASVRAKFVPPTKKIAMKIGEFAKRIKTLPPGGERMYLQQGLNSSVGQEIVNDFVQFKWDWINGIQKEMGWNSLTSNLLLIGMEGNVTPCHYDEQENLFAQVRGYKRILLFPPEQFGCLYPHPAWHPHDRQSQVDFDDPDLEKYPKFSEALASEAIVGPGDVLYIPNYWWHHVESLMKGGYTISVNFWYKSKPTGAISYPLNAIQKMAIMRNVEKMLVDALRDPEEVGPLLCDIVLGRYHDMSS</sequence>
<dbReference type="Pfam" id="PF13621">
    <property type="entry name" value="Cupin_8"/>
    <property type="match status" value="1"/>
</dbReference>
<reference evidence="2" key="1">
    <citation type="journal article" date="2014" name="PLoS ONE">
        <title>Transcriptome-Based Identification of ABC Transporters in the Western Tarnished Plant Bug Lygus hesperus.</title>
        <authorList>
            <person name="Hull J.J."/>
            <person name="Chaney K."/>
            <person name="Geib S.M."/>
            <person name="Fabrick J.A."/>
            <person name="Brent C.S."/>
            <person name="Walsh D."/>
            <person name="Lavine L.C."/>
        </authorList>
    </citation>
    <scope>NUCLEOTIDE SEQUENCE</scope>
</reference>
<dbReference type="SUPFAM" id="SSF51197">
    <property type="entry name" value="Clavaminate synthase-like"/>
    <property type="match status" value="1"/>
</dbReference>
<name>A0A0A9WJF7_LYGHE</name>